<keyword evidence="2" id="KW-1185">Reference proteome</keyword>
<protein>
    <submittedName>
        <fullName evidence="1">Uncharacterized protein</fullName>
    </submittedName>
</protein>
<proteinExistence type="predicted"/>
<evidence type="ECO:0000313" key="1">
    <source>
        <dbReference type="EMBL" id="KAH8976503.1"/>
    </source>
</evidence>
<dbReference type="AlphaFoldDB" id="A0AAD4L3X6"/>
<dbReference type="Proteomes" id="UP001201163">
    <property type="component" value="Unassembled WGS sequence"/>
</dbReference>
<organism evidence="1 2">
    <name type="scientific">Lactarius akahatsu</name>
    <dbReference type="NCBI Taxonomy" id="416441"/>
    <lineage>
        <taxon>Eukaryota</taxon>
        <taxon>Fungi</taxon>
        <taxon>Dikarya</taxon>
        <taxon>Basidiomycota</taxon>
        <taxon>Agaricomycotina</taxon>
        <taxon>Agaricomycetes</taxon>
        <taxon>Russulales</taxon>
        <taxon>Russulaceae</taxon>
        <taxon>Lactarius</taxon>
    </lineage>
</organism>
<name>A0AAD4L3X6_9AGAM</name>
<accession>A0AAD4L3X6</accession>
<gene>
    <name evidence="1" type="ORF">EDB92DRAFT_1961099</name>
</gene>
<comment type="caution">
    <text evidence="1">The sequence shown here is derived from an EMBL/GenBank/DDBJ whole genome shotgun (WGS) entry which is preliminary data.</text>
</comment>
<dbReference type="EMBL" id="JAKELL010000616">
    <property type="protein sequence ID" value="KAH8976503.1"/>
    <property type="molecule type" value="Genomic_DNA"/>
</dbReference>
<evidence type="ECO:0000313" key="2">
    <source>
        <dbReference type="Proteomes" id="UP001201163"/>
    </source>
</evidence>
<sequence>MHDAFLCHSIFRLHPVYHRPTLSHDLRVTILSTAIDGITYDSVEVAFVGYVYGASTAGQAALYQLVLTGIPITNVNNGDK</sequence>
<reference evidence="1" key="1">
    <citation type="submission" date="2022-01" db="EMBL/GenBank/DDBJ databases">
        <title>Comparative genomics reveals a dynamic genome evolution in the ectomycorrhizal milk-cap (Lactarius) mushrooms.</title>
        <authorList>
            <consortium name="DOE Joint Genome Institute"/>
            <person name="Lebreton A."/>
            <person name="Tang N."/>
            <person name="Kuo A."/>
            <person name="LaButti K."/>
            <person name="Drula E."/>
            <person name="Barry K."/>
            <person name="Clum A."/>
            <person name="Lipzen A."/>
            <person name="Mousain D."/>
            <person name="Ng V."/>
            <person name="Wang R."/>
            <person name="Wang X."/>
            <person name="Dai Y."/>
            <person name="Henrissat B."/>
            <person name="Grigoriev I.V."/>
            <person name="Guerin-Laguette A."/>
            <person name="Yu F."/>
            <person name="Martin F.M."/>
        </authorList>
    </citation>
    <scope>NUCLEOTIDE SEQUENCE</scope>
    <source>
        <strain evidence="1">QP</strain>
    </source>
</reference>